<keyword evidence="3" id="KW-1185">Reference proteome</keyword>
<proteinExistence type="predicted"/>
<dbReference type="RefSeq" id="XP_004362578.1">
    <property type="nucleotide sequence ID" value="XM_004362521.1"/>
</dbReference>
<gene>
    <name evidence="2" type="ORF">DFA_02971</name>
</gene>
<reference evidence="3" key="1">
    <citation type="journal article" date="2011" name="Genome Res.">
        <title>Phylogeny-wide analysis of social amoeba genomes highlights ancient origins for complex intercellular communication.</title>
        <authorList>
            <person name="Heidel A.J."/>
            <person name="Lawal H.M."/>
            <person name="Felder M."/>
            <person name="Schilde C."/>
            <person name="Helps N.R."/>
            <person name="Tunggal B."/>
            <person name="Rivero F."/>
            <person name="John U."/>
            <person name="Schleicher M."/>
            <person name="Eichinger L."/>
            <person name="Platzer M."/>
            <person name="Noegel A.A."/>
            <person name="Schaap P."/>
            <person name="Gloeckner G."/>
        </authorList>
    </citation>
    <scope>NUCLEOTIDE SEQUENCE [LARGE SCALE GENOMIC DNA]</scope>
    <source>
        <strain evidence="3">SH3</strain>
    </source>
</reference>
<dbReference type="Proteomes" id="UP000007797">
    <property type="component" value="Unassembled WGS sequence"/>
</dbReference>
<keyword evidence="1" id="KW-1133">Transmembrane helix</keyword>
<dbReference type="GeneID" id="14876885"/>
<feature type="transmembrane region" description="Helical" evidence="1">
    <location>
        <begin position="117"/>
        <end position="137"/>
    </location>
</feature>
<evidence type="ECO:0000313" key="2">
    <source>
        <dbReference type="EMBL" id="EGG24727.1"/>
    </source>
</evidence>
<evidence type="ECO:0000313" key="3">
    <source>
        <dbReference type="Proteomes" id="UP000007797"/>
    </source>
</evidence>
<evidence type="ECO:0000256" key="1">
    <source>
        <dbReference type="SAM" id="Phobius"/>
    </source>
</evidence>
<name>F4PG93_CACFS</name>
<dbReference type="AlphaFoldDB" id="F4PG93"/>
<sequence length="219" mass="25241">MNKFQYQVGSMMSSSIYTSLSLSPSPSPPPLIRYHTKTIRGNVEQYTKQYRCFSERFPPDLGRLLSEQEYVTIIRSYNQTLGLRMDPNHFVRVGLAILIVSAVLFALFPSLNSDVVIAYGGAVLVFFMVYMMACMFVHEAKRKRGIRELNEEYTMMFAHRCVSFQLEIDRFGGLYLLAIRYPLESSSSSYSDVNESNNNNNNYNNQDIIIEISNQRLME</sequence>
<organism evidence="2 3">
    <name type="scientific">Cavenderia fasciculata</name>
    <name type="common">Slime mold</name>
    <name type="synonym">Dictyostelium fasciculatum</name>
    <dbReference type="NCBI Taxonomy" id="261658"/>
    <lineage>
        <taxon>Eukaryota</taxon>
        <taxon>Amoebozoa</taxon>
        <taxon>Evosea</taxon>
        <taxon>Eumycetozoa</taxon>
        <taxon>Dictyostelia</taxon>
        <taxon>Acytosteliales</taxon>
        <taxon>Cavenderiaceae</taxon>
        <taxon>Cavenderia</taxon>
    </lineage>
</organism>
<dbReference type="KEGG" id="dfa:DFA_02971"/>
<keyword evidence="1" id="KW-0472">Membrane</keyword>
<accession>F4PG93</accession>
<dbReference type="EMBL" id="GL883006">
    <property type="protein sequence ID" value="EGG24727.1"/>
    <property type="molecule type" value="Genomic_DNA"/>
</dbReference>
<protein>
    <recommendedName>
        <fullName evidence="4">Transmembrane protein</fullName>
    </recommendedName>
</protein>
<evidence type="ECO:0008006" key="4">
    <source>
        <dbReference type="Google" id="ProtNLM"/>
    </source>
</evidence>
<feature type="transmembrane region" description="Helical" evidence="1">
    <location>
        <begin position="90"/>
        <end position="111"/>
    </location>
</feature>
<keyword evidence="1" id="KW-0812">Transmembrane</keyword>